<proteinExistence type="predicted"/>
<protein>
    <submittedName>
        <fullName evidence="2">Uncharacterized protein</fullName>
    </submittedName>
</protein>
<feature type="non-terminal residue" evidence="2">
    <location>
        <position position="71"/>
    </location>
</feature>
<reference evidence="2 3" key="1">
    <citation type="submission" date="2013-11" db="EMBL/GenBank/DDBJ databases">
        <title>Genome sequencing of Stegodyphus mimosarum.</title>
        <authorList>
            <person name="Bechsgaard J."/>
        </authorList>
    </citation>
    <scope>NUCLEOTIDE SEQUENCE [LARGE SCALE GENOMIC DNA]</scope>
</reference>
<feature type="region of interest" description="Disordered" evidence="1">
    <location>
        <begin position="1"/>
        <end position="20"/>
    </location>
</feature>
<name>A0A087T6G7_STEMI</name>
<evidence type="ECO:0000313" key="3">
    <source>
        <dbReference type="Proteomes" id="UP000054359"/>
    </source>
</evidence>
<dbReference type="AlphaFoldDB" id="A0A087T6G7"/>
<evidence type="ECO:0000256" key="1">
    <source>
        <dbReference type="SAM" id="MobiDB-lite"/>
    </source>
</evidence>
<organism evidence="2 3">
    <name type="scientific">Stegodyphus mimosarum</name>
    <name type="common">African social velvet spider</name>
    <dbReference type="NCBI Taxonomy" id="407821"/>
    <lineage>
        <taxon>Eukaryota</taxon>
        <taxon>Metazoa</taxon>
        <taxon>Ecdysozoa</taxon>
        <taxon>Arthropoda</taxon>
        <taxon>Chelicerata</taxon>
        <taxon>Arachnida</taxon>
        <taxon>Araneae</taxon>
        <taxon>Araneomorphae</taxon>
        <taxon>Entelegynae</taxon>
        <taxon>Eresoidea</taxon>
        <taxon>Eresidae</taxon>
        <taxon>Stegodyphus</taxon>
    </lineage>
</organism>
<dbReference type="Proteomes" id="UP000054359">
    <property type="component" value="Unassembled WGS sequence"/>
</dbReference>
<accession>A0A087T6G7</accession>
<gene>
    <name evidence="2" type="ORF">X975_19428</name>
</gene>
<dbReference type="EMBL" id="KK113646">
    <property type="protein sequence ID" value="KFM60706.1"/>
    <property type="molecule type" value="Genomic_DNA"/>
</dbReference>
<evidence type="ECO:0000313" key="2">
    <source>
        <dbReference type="EMBL" id="KFM60706.1"/>
    </source>
</evidence>
<keyword evidence="3" id="KW-1185">Reference proteome</keyword>
<sequence length="71" mass="8273">MERTKARDPRHHLHYPAPQLPLHVSSKGNLNIHIQTIIYRNPISTQTHIIVLIKIGVWDETPSAYIRLKPF</sequence>